<dbReference type="InterPro" id="IPR029016">
    <property type="entry name" value="GAF-like_dom_sf"/>
</dbReference>
<name>A0A1C3EJL8_9GAMM</name>
<keyword evidence="3" id="KW-1185">Reference proteome</keyword>
<dbReference type="RefSeq" id="WP_068901894.1">
    <property type="nucleotide sequence ID" value="NZ_JBHUIF010000022.1"/>
</dbReference>
<accession>A0A1C3EJL8</accession>
<dbReference type="Pfam" id="PF04340">
    <property type="entry name" value="DUF484"/>
    <property type="match status" value="1"/>
</dbReference>
<reference evidence="2 3" key="1">
    <citation type="submission" date="2016-05" db="EMBL/GenBank/DDBJ databases">
        <title>Genomic Taxonomy of the Vibrionaceae.</title>
        <authorList>
            <person name="Gomez-Gil B."/>
            <person name="Enciso-Ibarra J."/>
        </authorList>
    </citation>
    <scope>NUCLEOTIDE SEQUENCE [LARGE SCALE GENOMIC DNA]</scope>
    <source>
        <strain evidence="2 3">CAIM 1920</strain>
    </source>
</reference>
<organism evidence="2 3">
    <name type="scientific">Veronia pacifica</name>
    <dbReference type="NCBI Taxonomy" id="1080227"/>
    <lineage>
        <taxon>Bacteria</taxon>
        <taxon>Pseudomonadati</taxon>
        <taxon>Pseudomonadota</taxon>
        <taxon>Gammaproteobacteria</taxon>
        <taxon>Vibrionales</taxon>
        <taxon>Vibrionaceae</taxon>
        <taxon>Veronia</taxon>
    </lineage>
</organism>
<dbReference type="SUPFAM" id="SSF55781">
    <property type="entry name" value="GAF domain-like"/>
    <property type="match status" value="1"/>
</dbReference>
<dbReference type="OrthoDB" id="8525200at2"/>
<evidence type="ECO:0000313" key="3">
    <source>
        <dbReference type="Proteomes" id="UP000094936"/>
    </source>
</evidence>
<proteinExistence type="predicted"/>
<feature type="coiled-coil region" evidence="1">
    <location>
        <begin position="49"/>
        <end position="76"/>
    </location>
</feature>
<dbReference type="EMBL" id="LYBM01000016">
    <property type="protein sequence ID" value="ODA33424.1"/>
    <property type="molecule type" value="Genomic_DNA"/>
</dbReference>
<protein>
    <recommendedName>
        <fullName evidence="4">3',5'-cyclic-nucleotide phosphodiesterase</fullName>
    </recommendedName>
</protein>
<evidence type="ECO:0000313" key="2">
    <source>
        <dbReference type="EMBL" id="ODA33424.1"/>
    </source>
</evidence>
<keyword evidence="1" id="KW-0175">Coiled coil</keyword>
<dbReference type="Proteomes" id="UP000094936">
    <property type="component" value="Unassembled WGS sequence"/>
</dbReference>
<comment type="caution">
    <text evidence="2">The sequence shown here is derived from an EMBL/GenBank/DDBJ whole genome shotgun (WGS) entry which is preliminary data.</text>
</comment>
<dbReference type="InterPro" id="IPR007435">
    <property type="entry name" value="DUF484"/>
</dbReference>
<dbReference type="PANTHER" id="PTHR38765">
    <property type="entry name" value="DUF484 DOMAIN-CONTAINING PROTEIN"/>
    <property type="match status" value="1"/>
</dbReference>
<gene>
    <name evidence="2" type="ORF">A8L45_10260</name>
</gene>
<sequence>MTDISRITPPETLNSEDVLRYLEDNPEFFRCHPESLQHIRVSHDERGTVSLVEAQLDRLRTRVTELEEEITQLMGIAAGNEQLFRSFSVAHQALFTANELSDVHTALATLAERLQLKVSLRLYQTNEPSPLTRQSVDKLCASRFSGQRLYLGRLRRQEGEIFVSEAPELGSYAILPIFFSQELGFLTFASQDGGHFQPSMDTLFLEQLADHIAVLLSRWQVEV</sequence>
<dbReference type="AlphaFoldDB" id="A0A1C3EJL8"/>
<dbReference type="Gene3D" id="3.30.450.40">
    <property type="match status" value="1"/>
</dbReference>
<evidence type="ECO:0000256" key="1">
    <source>
        <dbReference type="SAM" id="Coils"/>
    </source>
</evidence>
<dbReference type="PANTHER" id="PTHR38765:SF1">
    <property type="entry name" value="DUF484 DOMAIN-CONTAINING PROTEIN"/>
    <property type="match status" value="1"/>
</dbReference>
<dbReference type="STRING" id="1080227.A8L45_10260"/>
<evidence type="ECO:0008006" key="4">
    <source>
        <dbReference type="Google" id="ProtNLM"/>
    </source>
</evidence>